<evidence type="ECO:0000313" key="2">
    <source>
        <dbReference type="Proteomes" id="UP000249057"/>
    </source>
</evidence>
<accession>A0ACD1GBN0</accession>
<sequence length="154" mass="16641">MKEPSFSVAASTGVFAAALAALYVMLTESLILIHIVSRIHATQHKELQHIVNRDSWNRPPQEFSPKKTVASGTMIAGQVHPAAGVDHQPRMQLTLQAESKRAHAVDSTKFLSLPPDFRSADALPYLSTNPATVIVVQSGNRDLAGRCSVGQEFG</sequence>
<dbReference type="Proteomes" id="UP000249057">
    <property type="component" value="Unassembled WGS sequence"/>
</dbReference>
<keyword evidence="2" id="KW-1185">Reference proteome</keyword>
<dbReference type="EMBL" id="KZ825335">
    <property type="protein sequence ID" value="RAH46648.1"/>
    <property type="molecule type" value="Genomic_DNA"/>
</dbReference>
<protein>
    <submittedName>
        <fullName evidence="1">Uncharacterized protein</fullName>
    </submittedName>
</protein>
<name>A0ACD1GBN0_9EURO</name>
<gene>
    <name evidence="1" type="ORF">BO95DRAFT_462732</name>
</gene>
<organism evidence="1 2">
    <name type="scientific">Aspergillus brunneoviolaceus CBS 621.78</name>
    <dbReference type="NCBI Taxonomy" id="1450534"/>
    <lineage>
        <taxon>Eukaryota</taxon>
        <taxon>Fungi</taxon>
        <taxon>Dikarya</taxon>
        <taxon>Ascomycota</taxon>
        <taxon>Pezizomycotina</taxon>
        <taxon>Eurotiomycetes</taxon>
        <taxon>Eurotiomycetidae</taxon>
        <taxon>Eurotiales</taxon>
        <taxon>Aspergillaceae</taxon>
        <taxon>Aspergillus</taxon>
        <taxon>Aspergillus subgen. Circumdati</taxon>
    </lineage>
</organism>
<proteinExistence type="predicted"/>
<reference evidence="1" key="1">
    <citation type="submission" date="2018-02" db="EMBL/GenBank/DDBJ databases">
        <title>The genomes of Aspergillus section Nigri reveals drivers in fungal speciation.</title>
        <authorList>
            <consortium name="DOE Joint Genome Institute"/>
            <person name="Vesth T.C."/>
            <person name="Nybo J."/>
            <person name="Theobald S."/>
            <person name="Brandl J."/>
            <person name="Frisvad J.C."/>
            <person name="Nielsen K.F."/>
            <person name="Lyhne E.K."/>
            <person name="Kogle M.E."/>
            <person name="Kuo A."/>
            <person name="Riley R."/>
            <person name="Clum A."/>
            <person name="Nolan M."/>
            <person name="Lipzen A."/>
            <person name="Salamov A."/>
            <person name="Henrissat B."/>
            <person name="Wiebenga A."/>
            <person name="De vries R.P."/>
            <person name="Grigoriev I.V."/>
            <person name="Mortensen U.H."/>
            <person name="Andersen M.R."/>
            <person name="Baker S.E."/>
        </authorList>
    </citation>
    <scope>NUCLEOTIDE SEQUENCE</scope>
    <source>
        <strain evidence="1">CBS 621.78</strain>
    </source>
</reference>
<evidence type="ECO:0000313" key="1">
    <source>
        <dbReference type="EMBL" id="RAH46648.1"/>
    </source>
</evidence>